<protein>
    <submittedName>
        <fullName evidence="2">Uncharacterized protein</fullName>
    </submittedName>
</protein>
<dbReference type="RefSeq" id="WP_037238259.1">
    <property type="nucleotide sequence ID" value="NZ_BAWF01000051.1"/>
</dbReference>
<gene>
    <name evidence="2" type="ORF">RW1_051_00140</name>
</gene>
<accession>X0RB53</accession>
<proteinExistence type="predicted"/>
<comment type="caution">
    <text evidence="2">The sequence shown here is derived from an EMBL/GenBank/DDBJ whole genome shotgun (WGS) entry which is preliminary data.</text>
</comment>
<feature type="region of interest" description="Disordered" evidence="1">
    <location>
        <begin position="41"/>
        <end position="66"/>
    </location>
</feature>
<keyword evidence="3" id="KW-1185">Reference proteome</keyword>
<dbReference type="AlphaFoldDB" id="X0RB53"/>
<evidence type="ECO:0000313" key="3">
    <source>
        <dbReference type="Proteomes" id="UP000019491"/>
    </source>
</evidence>
<dbReference type="Proteomes" id="UP000019491">
    <property type="component" value="Unassembled WGS sequence"/>
</dbReference>
<name>X0RB53_RHOWR</name>
<sequence length="66" mass="7461">MDVHIEEMHTAVRAVDAQALLTPAVLSQIVQAVLQELEHRAKGDQTRKSELDLRSVVERQRAKGMR</sequence>
<dbReference type="EMBL" id="BAWF01000051">
    <property type="protein sequence ID" value="GAF48250.1"/>
    <property type="molecule type" value="Genomic_DNA"/>
</dbReference>
<organism evidence="2 3">
    <name type="scientific">Rhodococcus wratislaviensis NBRC 100605</name>
    <dbReference type="NCBI Taxonomy" id="1219028"/>
    <lineage>
        <taxon>Bacteria</taxon>
        <taxon>Bacillati</taxon>
        <taxon>Actinomycetota</taxon>
        <taxon>Actinomycetes</taxon>
        <taxon>Mycobacteriales</taxon>
        <taxon>Nocardiaceae</taxon>
        <taxon>Rhodococcus</taxon>
    </lineage>
</organism>
<dbReference type="OrthoDB" id="9966832at2"/>
<evidence type="ECO:0000313" key="2">
    <source>
        <dbReference type="EMBL" id="GAF48250.1"/>
    </source>
</evidence>
<reference evidence="2 3" key="1">
    <citation type="submission" date="2014-02" db="EMBL/GenBank/DDBJ databases">
        <title>Whole genome shotgun sequence of Rhodococcus wratislaviensis NBRC 100605.</title>
        <authorList>
            <person name="Hosoyama A."/>
            <person name="Tsuchikane K."/>
            <person name="Yoshida I."/>
            <person name="Ohji S."/>
            <person name="Ichikawa N."/>
            <person name="Yamazoe A."/>
            <person name="Fujita N."/>
        </authorList>
    </citation>
    <scope>NUCLEOTIDE SEQUENCE [LARGE SCALE GENOMIC DNA]</scope>
    <source>
        <strain evidence="2 3">NBRC 100605</strain>
    </source>
</reference>
<evidence type="ECO:0000256" key="1">
    <source>
        <dbReference type="SAM" id="MobiDB-lite"/>
    </source>
</evidence>